<reference evidence="5" key="1">
    <citation type="submission" date="2016-10" db="EMBL/GenBank/DDBJ databases">
        <authorList>
            <person name="Varghese N."/>
            <person name="Submissions S."/>
        </authorList>
    </citation>
    <scope>NUCLEOTIDE SEQUENCE [LARGE SCALE GENOMIC DNA]</scope>
    <source>
        <strain evidence="5">DSM 21368</strain>
    </source>
</reference>
<keyword evidence="5" id="KW-1185">Reference proteome</keyword>
<evidence type="ECO:0000313" key="5">
    <source>
        <dbReference type="Proteomes" id="UP000199220"/>
    </source>
</evidence>
<dbReference type="Gene3D" id="1.10.1660.10">
    <property type="match status" value="1"/>
</dbReference>
<evidence type="ECO:0000313" key="4">
    <source>
        <dbReference type="EMBL" id="SEE78795.1"/>
    </source>
</evidence>
<dbReference type="PANTHER" id="PTHR30204:SF93">
    <property type="entry name" value="HTH MERR-TYPE DOMAIN-CONTAINING PROTEIN"/>
    <property type="match status" value="1"/>
</dbReference>
<keyword evidence="1 4" id="KW-0238">DNA-binding</keyword>
<dbReference type="PANTHER" id="PTHR30204">
    <property type="entry name" value="REDOX-CYCLING DRUG-SENSING TRANSCRIPTIONAL ACTIVATOR SOXR"/>
    <property type="match status" value="1"/>
</dbReference>
<protein>
    <submittedName>
        <fullName evidence="4">DNA-binding transcriptional regulator, MerR family</fullName>
    </submittedName>
</protein>
<dbReference type="Proteomes" id="UP000199220">
    <property type="component" value="Unassembled WGS sequence"/>
</dbReference>
<gene>
    <name evidence="4" type="ORF">SAMN04488554_2907</name>
</gene>
<feature type="coiled-coil region" evidence="2">
    <location>
        <begin position="87"/>
        <end position="121"/>
    </location>
</feature>
<dbReference type="InterPro" id="IPR009061">
    <property type="entry name" value="DNA-bd_dom_put_sf"/>
</dbReference>
<accession>A0A1H5LNZ2</accession>
<dbReference type="Pfam" id="PF13411">
    <property type="entry name" value="MerR_1"/>
    <property type="match status" value="1"/>
</dbReference>
<sequence length="125" mass="14053">MQMLIGELAEYVGTSPRSLRHYEQQGLLSPERGANGYRVYDETDVIRAVNVKELFDAGLTSADVRQYLVAGCLDQPLMAAPRCSAELETVRQRLASVDELIGRLERTRERLVERSRGLEDELDVG</sequence>
<dbReference type="GO" id="GO:0003700">
    <property type="term" value="F:DNA-binding transcription factor activity"/>
    <property type="evidence" value="ECO:0007669"/>
    <property type="project" value="InterPro"/>
</dbReference>
<feature type="domain" description="HTH merR-type" evidence="3">
    <location>
        <begin position="1"/>
        <end position="70"/>
    </location>
</feature>
<evidence type="ECO:0000259" key="3">
    <source>
        <dbReference type="PROSITE" id="PS50937"/>
    </source>
</evidence>
<proteinExistence type="predicted"/>
<dbReference type="PROSITE" id="PS50937">
    <property type="entry name" value="HTH_MERR_2"/>
    <property type="match status" value="1"/>
</dbReference>
<keyword evidence="2" id="KW-0175">Coiled coil</keyword>
<dbReference type="PRINTS" id="PR00040">
    <property type="entry name" value="HTHMERR"/>
</dbReference>
<dbReference type="InterPro" id="IPR047057">
    <property type="entry name" value="MerR_fam"/>
</dbReference>
<name>A0A1H5LNZ2_9MICO</name>
<dbReference type="GO" id="GO:0003677">
    <property type="term" value="F:DNA binding"/>
    <property type="evidence" value="ECO:0007669"/>
    <property type="project" value="UniProtKB-KW"/>
</dbReference>
<dbReference type="AlphaFoldDB" id="A0A1H5LNZ2"/>
<dbReference type="SUPFAM" id="SSF46955">
    <property type="entry name" value="Putative DNA-binding domain"/>
    <property type="match status" value="1"/>
</dbReference>
<dbReference type="SMART" id="SM00422">
    <property type="entry name" value="HTH_MERR"/>
    <property type="match status" value="1"/>
</dbReference>
<evidence type="ECO:0000256" key="2">
    <source>
        <dbReference type="SAM" id="Coils"/>
    </source>
</evidence>
<dbReference type="EMBL" id="FNTX01000002">
    <property type="protein sequence ID" value="SEE78795.1"/>
    <property type="molecule type" value="Genomic_DNA"/>
</dbReference>
<dbReference type="STRING" id="648782.SAMN04488554_2907"/>
<evidence type="ECO:0000256" key="1">
    <source>
        <dbReference type="ARBA" id="ARBA00023125"/>
    </source>
</evidence>
<organism evidence="4 5">
    <name type="scientific">Ruania alba</name>
    <dbReference type="NCBI Taxonomy" id="648782"/>
    <lineage>
        <taxon>Bacteria</taxon>
        <taxon>Bacillati</taxon>
        <taxon>Actinomycetota</taxon>
        <taxon>Actinomycetes</taxon>
        <taxon>Micrococcales</taxon>
        <taxon>Ruaniaceae</taxon>
        <taxon>Ruania</taxon>
    </lineage>
</organism>
<dbReference type="InterPro" id="IPR000551">
    <property type="entry name" value="MerR-type_HTH_dom"/>
</dbReference>